<feature type="non-terminal residue" evidence="2">
    <location>
        <position position="1"/>
    </location>
</feature>
<name>A0A9N9HW55_9GLOM</name>
<evidence type="ECO:0000313" key="2">
    <source>
        <dbReference type="EMBL" id="CAG8709081.1"/>
    </source>
</evidence>
<feature type="coiled-coil region" evidence="1">
    <location>
        <begin position="116"/>
        <end position="143"/>
    </location>
</feature>
<protein>
    <submittedName>
        <fullName evidence="2">5222_t:CDS:1</fullName>
    </submittedName>
</protein>
<reference evidence="2" key="1">
    <citation type="submission" date="2021-06" db="EMBL/GenBank/DDBJ databases">
        <authorList>
            <person name="Kallberg Y."/>
            <person name="Tangrot J."/>
            <person name="Rosling A."/>
        </authorList>
    </citation>
    <scope>NUCLEOTIDE SEQUENCE</scope>
    <source>
        <strain evidence="2">IN212</strain>
    </source>
</reference>
<keyword evidence="3" id="KW-1185">Reference proteome</keyword>
<keyword evidence="1" id="KW-0175">Coiled coil</keyword>
<evidence type="ECO:0000256" key="1">
    <source>
        <dbReference type="SAM" id="Coils"/>
    </source>
</evidence>
<comment type="caution">
    <text evidence="2">The sequence shown here is derived from an EMBL/GenBank/DDBJ whole genome shotgun (WGS) entry which is preliminary data.</text>
</comment>
<proteinExistence type="predicted"/>
<evidence type="ECO:0000313" key="3">
    <source>
        <dbReference type="Proteomes" id="UP000789396"/>
    </source>
</evidence>
<gene>
    <name evidence="2" type="ORF">RFULGI_LOCUS10739</name>
</gene>
<dbReference type="AlphaFoldDB" id="A0A9N9HW55"/>
<accession>A0A9N9HW55</accession>
<organism evidence="2 3">
    <name type="scientific">Racocetra fulgida</name>
    <dbReference type="NCBI Taxonomy" id="60492"/>
    <lineage>
        <taxon>Eukaryota</taxon>
        <taxon>Fungi</taxon>
        <taxon>Fungi incertae sedis</taxon>
        <taxon>Mucoromycota</taxon>
        <taxon>Glomeromycotina</taxon>
        <taxon>Glomeromycetes</taxon>
        <taxon>Diversisporales</taxon>
        <taxon>Gigasporaceae</taxon>
        <taxon>Racocetra</taxon>
    </lineage>
</organism>
<dbReference type="Proteomes" id="UP000789396">
    <property type="component" value="Unassembled WGS sequence"/>
</dbReference>
<sequence>MIISEVFETSENHSNGGSKFNDTEDSDGEISILRVEEANNVITKLMQAIPEVITHHPLVYIRNSVRTKRWQRQMQKKAATVNAYTNLDNIDLDSDSEIIKDGFEVETAEGHSIICFKKLGDTIKRLENEIKRNKHKASIIVAEAAVKGVYHAHCIRSWAINYIKNSAFPILRQAKHVNEEILPSLCFDPSPTICVRTAYKWLKTFSFEYSEVRKGIYIDSHERADM</sequence>
<dbReference type="EMBL" id="CAJVPZ010021877">
    <property type="protein sequence ID" value="CAG8709081.1"/>
    <property type="molecule type" value="Genomic_DNA"/>
</dbReference>
<dbReference type="OrthoDB" id="6511194at2759"/>